<evidence type="ECO:0000256" key="7">
    <source>
        <dbReference type="ARBA" id="ARBA00023170"/>
    </source>
</evidence>
<keyword evidence="12" id="KW-0732">Signal</keyword>
<evidence type="ECO:0000256" key="9">
    <source>
        <dbReference type="ARBA" id="ARBA00023303"/>
    </source>
</evidence>
<evidence type="ECO:0000256" key="4">
    <source>
        <dbReference type="ARBA" id="ARBA00023018"/>
    </source>
</evidence>
<evidence type="ECO:0000313" key="14">
    <source>
        <dbReference type="EMBL" id="CAL8086703.1"/>
    </source>
</evidence>
<evidence type="ECO:0000256" key="8">
    <source>
        <dbReference type="ARBA" id="ARBA00023286"/>
    </source>
</evidence>
<dbReference type="PRINTS" id="PR00252">
    <property type="entry name" value="NRIONCHANNEL"/>
</dbReference>
<keyword evidence="1" id="KW-0813">Transport</keyword>
<keyword evidence="7" id="KW-0675">Receptor</keyword>
<dbReference type="InterPro" id="IPR006201">
    <property type="entry name" value="Neur_channel"/>
</dbReference>
<evidence type="ECO:0000256" key="11">
    <source>
        <dbReference type="SAM" id="MobiDB-lite"/>
    </source>
</evidence>
<name>A0ABP1Q2N9_9HEXA</name>
<dbReference type="InterPro" id="IPR006202">
    <property type="entry name" value="Neur_chan_lig-bd"/>
</dbReference>
<protein>
    <recommendedName>
        <fullName evidence="13">Neurotransmitter-gated ion-channel ligand-binding domain-containing protein</fullName>
    </recommendedName>
</protein>
<evidence type="ECO:0000256" key="6">
    <source>
        <dbReference type="ARBA" id="ARBA00023136"/>
    </source>
</evidence>
<evidence type="ECO:0000256" key="2">
    <source>
        <dbReference type="ARBA" id="ARBA00022475"/>
    </source>
</evidence>
<evidence type="ECO:0000256" key="12">
    <source>
        <dbReference type="SAM" id="SignalP"/>
    </source>
</evidence>
<feature type="signal peptide" evidence="12">
    <location>
        <begin position="1"/>
        <end position="17"/>
    </location>
</feature>
<evidence type="ECO:0000256" key="5">
    <source>
        <dbReference type="ARBA" id="ARBA00023065"/>
    </source>
</evidence>
<comment type="subcellular location">
    <subcellularLocation>
        <location evidence="10">Synaptic cell membrane</location>
        <topology evidence="10">Multi-pass membrane protein</topology>
    </subcellularLocation>
</comment>
<proteinExistence type="predicted"/>
<dbReference type="CDD" id="cd18997">
    <property type="entry name" value="LGIC_ECD_nAChR"/>
    <property type="match status" value="1"/>
</dbReference>
<comment type="caution">
    <text evidence="14">The sequence shown here is derived from an EMBL/GenBank/DDBJ whole genome shotgun (WGS) entry which is preliminary data.</text>
</comment>
<evidence type="ECO:0000259" key="13">
    <source>
        <dbReference type="Pfam" id="PF02931"/>
    </source>
</evidence>
<dbReference type="PRINTS" id="PR00254">
    <property type="entry name" value="NICOTINICR"/>
</dbReference>
<sequence length="274" mass="31023">MNKIFILCTVIVVAAYAAPDSTSDLTDSVTTTAEAATTTSAPLNPTSTEKPALNTSDQDTVEDRTRLAANLFKDYDKNINPDGVKLQFGVVLVDFHVLEEKDAIESRVWLRYIWKDSRLQWNAEEYGGASVLRMDSDMIWKPDITLYNSLDSNMMVCWHSNVLIFPSGEVLWVPPCKLISCCHLTLKKHPYGEQVCRLKFGSWTFDGNVLDLDFYKGKKTMDLSDLSNTSGFEILSNKAEKTDKFYPCCKDPYPDLTFNLTIKRLPGEELFEKL</sequence>
<keyword evidence="8" id="KW-1071">Ligand-gated ion channel</keyword>
<feature type="chain" id="PRO_5045597017" description="Neurotransmitter-gated ion-channel ligand-binding domain-containing protein" evidence="12">
    <location>
        <begin position="18"/>
        <end position="274"/>
    </location>
</feature>
<feature type="compositionally biased region" description="Polar residues" evidence="11">
    <location>
        <begin position="42"/>
        <end position="58"/>
    </location>
</feature>
<dbReference type="EMBL" id="CAXLJM020000020">
    <property type="protein sequence ID" value="CAL8086703.1"/>
    <property type="molecule type" value="Genomic_DNA"/>
</dbReference>
<accession>A0ABP1Q2N9</accession>
<dbReference type="InterPro" id="IPR002394">
    <property type="entry name" value="Nicotinic_acetylcholine_rcpt"/>
</dbReference>
<gene>
    <name evidence="14" type="ORF">ODALV1_LOCUS6515</name>
</gene>
<dbReference type="SUPFAM" id="SSF63712">
    <property type="entry name" value="Nicotinic receptor ligand binding domain-like"/>
    <property type="match status" value="1"/>
</dbReference>
<feature type="domain" description="Neurotransmitter-gated ion-channel ligand-binding" evidence="13">
    <location>
        <begin position="65"/>
        <end position="265"/>
    </location>
</feature>
<keyword evidence="4" id="KW-0770">Synapse</keyword>
<reference evidence="14 15" key="1">
    <citation type="submission" date="2024-08" db="EMBL/GenBank/DDBJ databases">
        <authorList>
            <person name="Cucini C."/>
            <person name="Frati F."/>
        </authorList>
    </citation>
    <scope>NUCLEOTIDE SEQUENCE [LARGE SCALE GENOMIC DNA]</scope>
</reference>
<dbReference type="PANTHER" id="PTHR18945">
    <property type="entry name" value="NEUROTRANSMITTER GATED ION CHANNEL"/>
    <property type="match status" value="1"/>
</dbReference>
<evidence type="ECO:0000313" key="15">
    <source>
        <dbReference type="Proteomes" id="UP001642540"/>
    </source>
</evidence>
<keyword evidence="6" id="KW-0472">Membrane</keyword>
<dbReference type="InterPro" id="IPR036734">
    <property type="entry name" value="Neur_chan_lig-bd_sf"/>
</dbReference>
<dbReference type="Pfam" id="PF02931">
    <property type="entry name" value="Neur_chan_LBD"/>
    <property type="match status" value="1"/>
</dbReference>
<evidence type="ECO:0000256" key="10">
    <source>
        <dbReference type="ARBA" id="ARBA00034099"/>
    </source>
</evidence>
<keyword evidence="3" id="KW-0812">Transmembrane</keyword>
<keyword evidence="9" id="KW-0407">Ion channel</keyword>
<keyword evidence="2" id="KW-1003">Cell membrane</keyword>
<feature type="region of interest" description="Disordered" evidence="11">
    <location>
        <begin position="36"/>
        <end position="59"/>
    </location>
</feature>
<keyword evidence="15" id="KW-1185">Reference proteome</keyword>
<dbReference type="Proteomes" id="UP001642540">
    <property type="component" value="Unassembled WGS sequence"/>
</dbReference>
<evidence type="ECO:0000256" key="3">
    <source>
        <dbReference type="ARBA" id="ARBA00022692"/>
    </source>
</evidence>
<organism evidence="14 15">
    <name type="scientific">Orchesella dallaii</name>
    <dbReference type="NCBI Taxonomy" id="48710"/>
    <lineage>
        <taxon>Eukaryota</taxon>
        <taxon>Metazoa</taxon>
        <taxon>Ecdysozoa</taxon>
        <taxon>Arthropoda</taxon>
        <taxon>Hexapoda</taxon>
        <taxon>Collembola</taxon>
        <taxon>Entomobryomorpha</taxon>
        <taxon>Entomobryoidea</taxon>
        <taxon>Orchesellidae</taxon>
        <taxon>Orchesellinae</taxon>
        <taxon>Orchesella</taxon>
    </lineage>
</organism>
<keyword evidence="5" id="KW-0406">Ion transport</keyword>
<evidence type="ECO:0000256" key="1">
    <source>
        <dbReference type="ARBA" id="ARBA00022448"/>
    </source>
</evidence>
<dbReference type="Gene3D" id="2.70.170.10">
    <property type="entry name" value="Neurotransmitter-gated ion-channel ligand-binding domain"/>
    <property type="match status" value="1"/>
</dbReference>